<evidence type="ECO:0000313" key="2">
    <source>
        <dbReference type="Proteomes" id="UP001154282"/>
    </source>
</evidence>
<proteinExistence type="predicted"/>
<dbReference type="AlphaFoldDB" id="A0AAV0P062"/>
<organism evidence="1 2">
    <name type="scientific">Linum tenue</name>
    <dbReference type="NCBI Taxonomy" id="586396"/>
    <lineage>
        <taxon>Eukaryota</taxon>
        <taxon>Viridiplantae</taxon>
        <taxon>Streptophyta</taxon>
        <taxon>Embryophyta</taxon>
        <taxon>Tracheophyta</taxon>
        <taxon>Spermatophyta</taxon>
        <taxon>Magnoliopsida</taxon>
        <taxon>eudicotyledons</taxon>
        <taxon>Gunneridae</taxon>
        <taxon>Pentapetalae</taxon>
        <taxon>rosids</taxon>
        <taxon>fabids</taxon>
        <taxon>Malpighiales</taxon>
        <taxon>Linaceae</taxon>
        <taxon>Linum</taxon>
    </lineage>
</organism>
<keyword evidence="2" id="KW-1185">Reference proteome</keyword>
<protein>
    <submittedName>
        <fullName evidence="1">Uncharacterized protein</fullName>
    </submittedName>
</protein>
<dbReference type="EMBL" id="CAMGYJ010000008">
    <property type="protein sequence ID" value="CAI0464304.1"/>
    <property type="molecule type" value="Genomic_DNA"/>
</dbReference>
<reference evidence="1" key="1">
    <citation type="submission" date="2022-08" db="EMBL/GenBank/DDBJ databases">
        <authorList>
            <person name="Gutierrez-Valencia J."/>
        </authorList>
    </citation>
    <scope>NUCLEOTIDE SEQUENCE</scope>
</reference>
<name>A0AAV0P062_9ROSI</name>
<evidence type="ECO:0000313" key="1">
    <source>
        <dbReference type="EMBL" id="CAI0464304.1"/>
    </source>
</evidence>
<sequence>MLSKGVAGCLAAGFQLLYDFLLLCWVFEFRAGLKSSVLFPSGLIGDDDEGLERVKESRMQCNFWWVFSLNLALAGESAPHHLRISASSEMDPHNRRVIDDSLVAANYLASEMRERASPNLLFVDEGRSKSRGIADSLAFRNYLGSEKDRERERDEMDWVWCDQWADFTVMGKFCRDPGLRGLLRLICRKIIDARRDTFLRQGGFWVARVVVRIQLTVLCLRHHCFVDSGFGLR</sequence>
<dbReference type="Proteomes" id="UP001154282">
    <property type="component" value="Unassembled WGS sequence"/>
</dbReference>
<comment type="caution">
    <text evidence="1">The sequence shown here is derived from an EMBL/GenBank/DDBJ whole genome shotgun (WGS) entry which is preliminary data.</text>
</comment>
<gene>
    <name evidence="1" type="ORF">LITE_LOCUS36138</name>
</gene>
<accession>A0AAV0P062</accession>